<dbReference type="SMART" id="SM00248">
    <property type="entry name" value="ANK"/>
    <property type="match status" value="19"/>
</dbReference>
<accession>A0A9Q8ZF76</accession>
<evidence type="ECO:0000313" key="5">
    <source>
        <dbReference type="EMBL" id="USP79098.1"/>
    </source>
</evidence>
<dbReference type="SUPFAM" id="SSF48403">
    <property type="entry name" value="Ankyrin repeat"/>
    <property type="match status" value="3"/>
</dbReference>
<dbReference type="VEuPathDB" id="FungiDB:yc1106_06372"/>
<keyword evidence="3" id="KW-0175">Coiled coil</keyword>
<evidence type="ECO:0000256" key="3">
    <source>
        <dbReference type="SAM" id="Coils"/>
    </source>
</evidence>
<feature type="compositionally biased region" description="Low complexity" evidence="4">
    <location>
        <begin position="1138"/>
        <end position="1148"/>
    </location>
</feature>
<evidence type="ECO:0000313" key="6">
    <source>
        <dbReference type="Proteomes" id="UP001056012"/>
    </source>
</evidence>
<proteinExistence type="predicted"/>
<dbReference type="PANTHER" id="PTHR24198:SF165">
    <property type="entry name" value="ANKYRIN REPEAT-CONTAINING PROTEIN-RELATED"/>
    <property type="match status" value="1"/>
</dbReference>
<evidence type="ECO:0008006" key="7">
    <source>
        <dbReference type="Google" id="ProtNLM"/>
    </source>
</evidence>
<sequence>MSTNSRSTCLSSANSSDSEPTMLRQIDVDLEKSPRTSTLRRKGSALQTSVEVLRCKFGKSGDGPERTGDFKPSKEWTPIFYSVYHQREAALSHFLRAGASPDDVTDIGQPPLCIAIANGYVEIAKILLDAGANINATTKDGGETALHIAVKNGRVDLMELILAYGPNLEVKTQGTGETALHYAAAKSGSLAVVMTLLKHGASYNALNSSVQTPAEAALKANNINGAVAIINAANGKRNELVKEKELLLKHVQKTQGRFSIGNDLIADIFVAACDPESNVLVEAIRRNDVLLVEMFLEKGSDPDRQTARGQRPIFVALACADVAVIEAILKRNPDLSVRDEKGLNVLQAAFECPLAKEKDAFEVIFKALLEEGADAKVMYPDGKTLLHRAVSQPFGNVKVSQLLVEAGVQVTTQDSEGNTALHYAIHSRSCLDLLLKNKANPHQPNANGLAPLLFATTHCKKENEPILESLIRVSDLRKTNAQGHTALHLAAINGLEKTARFLLRARADPTVVDTNKNSPLLLAVKHHQWSVVPVFTTTPSVNAWDVNGYSALHHVVRSSPKSPATWNDVAAATASFCERGVSRSIRDRSGATPLILAVKTLPEEGLPVIEALLVQRAGAKARWNFVNHEDHTKRDALFYAATMGKATFVDALLKNGATFKFEEWIPSTHRLQSSKEANKQILKSFAEHEWVRRTNLLREQPRIPDDHVSAFTTLFPVRDIELMISMGLEVNNLPNSTLGKSLLWAILRHIPMIPPLAPEYLIQVLKVVLNAGADPNASSSRHAKRSSWPCPQQGFTETPRFTIHPLTFLLEECPRIDIEVIRLLLAREAKPSLASGFYKGRFPLHCAVKARRVDAIEELLLEQGDMNCVDDIGRTPIYLAAESGDWEMIDVLIGRGAELDVADSEKNTPLHVAAMGGSEKVIASLVRAGAKVDVKNTKDLTPLGCLRDGLEEKEKREIEGMLRGSEATTKRVREVEMKKAQTETSTFDAEVRKDSSERNVVPIQANEKAAREATREQERIKMQLQKEQEEKEKLLKEEKEAQDKVQDLPIIAKEVQVKPQPQIGIQALSKDKVEPAVTVEPTSPTLRKHRSISLFRKSSFFFTKNKSAIFSGDSDPASKPKHSTLLSMRINAPFRRGSTTNLTNLSSNPPSPSTPNILQSPDFFKKDFSASPAAPQRPRVPVSSAAIQNRLSAPRVDSSLSQRMSKGKSEILDLDLVNEKLNRSSFNTEEDRADSEFSDWLKVSNMLDNL</sequence>
<gene>
    <name evidence="5" type="ORF">yc1106_06372</name>
</gene>
<dbReference type="InterPro" id="IPR002110">
    <property type="entry name" value="Ankyrin_rpt"/>
</dbReference>
<feature type="region of interest" description="Disordered" evidence="4">
    <location>
        <begin position="1136"/>
        <end position="1162"/>
    </location>
</feature>
<feature type="compositionally biased region" description="Polar residues" evidence="4">
    <location>
        <begin position="1"/>
        <end position="19"/>
    </location>
</feature>
<name>A0A9Q8ZF76_CURCL</name>
<feature type="coiled-coil region" evidence="3">
    <location>
        <begin position="1003"/>
        <end position="1044"/>
    </location>
</feature>
<dbReference type="Pfam" id="PF12796">
    <property type="entry name" value="Ank_2"/>
    <property type="match status" value="5"/>
</dbReference>
<dbReference type="PRINTS" id="PR01415">
    <property type="entry name" value="ANKYRIN"/>
</dbReference>
<organism evidence="5 6">
    <name type="scientific">Curvularia clavata</name>
    <dbReference type="NCBI Taxonomy" id="95742"/>
    <lineage>
        <taxon>Eukaryota</taxon>
        <taxon>Fungi</taxon>
        <taxon>Dikarya</taxon>
        <taxon>Ascomycota</taxon>
        <taxon>Pezizomycotina</taxon>
        <taxon>Dothideomycetes</taxon>
        <taxon>Pleosporomycetidae</taxon>
        <taxon>Pleosporales</taxon>
        <taxon>Pleosporineae</taxon>
        <taxon>Pleosporaceae</taxon>
        <taxon>Curvularia</taxon>
    </lineage>
</organism>
<keyword evidence="1" id="KW-0677">Repeat</keyword>
<dbReference type="EMBL" id="CP089277">
    <property type="protein sequence ID" value="USP79098.1"/>
    <property type="molecule type" value="Genomic_DNA"/>
</dbReference>
<evidence type="ECO:0000256" key="2">
    <source>
        <dbReference type="ARBA" id="ARBA00023043"/>
    </source>
</evidence>
<evidence type="ECO:0000256" key="1">
    <source>
        <dbReference type="ARBA" id="ARBA00022737"/>
    </source>
</evidence>
<protein>
    <recommendedName>
        <fullName evidence="7">Ankyrin</fullName>
    </recommendedName>
</protein>
<dbReference type="Gene3D" id="1.25.40.20">
    <property type="entry name" value="Ankyrin repeat-containing domain"/>
    <property type="match status" value="4"/>
</dbReference>
<evidence type="ECO:0000256" key="4">
    <source>
        <dbReference type="SAM" id="MobiDB-lite"/>
    </source>
</evidence>
<keyword evidence="2" id="KW-0040">ANK repeat</keyword>
<keyword evidence="6" id="KW-1185">Reference proteome</keyword>
<feature type="region of interest" description="Disordered" evidence="4">
    <location>
        <begin position="1"/>
        <end position="23"/>
    </location>
</feature>
<dbReference type="OrthoDB" id="195446at2759"/>
<dbReference type="AlphaFoldDB" id="A0A9Q8ZF76"/>
<dbReference type="Proteomes" id="UP001056012">
    <property type="component" value="Chromosome 4"/>
</dbReference>
<reference evidence="5" key="1">
    <citation type="submission" date="2021-12" db="EMBL/GenBank/DDBJ databases">
        <title>Curvularia clavata genome.</title>
        <authorList>
            <person name="Cao Y."/>
        </authorList>
    </citation>
    <scope>NUCLEOTIDE SEQUENCE</scope>
    <source>
        <strain evidence="5">Yc1106</strain>
    </source>
</reference>
<dbReference type="InterPro" id="IPR036770">
    <property type="entry name" value="Ankyrin_rpt-contain_sf"/>
</dbReference>
<dbReference type="PANTHER" id="PTHR24198">
    <property type="entry name" value="ANKYRIN REPEAT AND PROTEIN KINASE DOMAIN-CONTAINING PROTEIN"/>
    <property type="match status" value="1"/>
</dbReference>